<dbReference type="FunFam" id="1.10.287.660:FF:000002">
    <property type="entry name" value="Vacuolar protein sorting-associated protein 37A"/>
    <property type="match status" value="1"/>
</dbReference>
<dbReference type="AlphaFoldDB" id="A0A7N5KD01"/>
<dbReference type="GO" id="GO:0031902">
    <property type="term" value="C:late endosome membrane"/>
    <property type="evidence" value="ECO:0007669"/>
    <property type="project" value="UniProtKB-SubCell"/>
</dbReference>
<keyword evidence="5 7" id="KW-0653">Protein transport</keyword>
<evidence type="ECO:0000256" key="5">
    <source>
        <dbReference type="ARBA" id="ARBA00022927"/>
    </source>
</evidence>
<evidence type="ECO:0000256" key="7">
    <source>
        <dbReference type="PROSITE-ProRule" id="PRU00646"/>
    </source>
</evidence>
<evidence type="ECO:0000259" key="9">
    <source>
        <dbReference type="PROSITE" id="PS51314"/>
    </source>
</evidence>
<name>A0A7N5KD01_AILME</name>
<dbReference type="Pfam" id="PF07200">
    <property type="entry name" value="Mod_r"/>
    <property type="match status" value="1"/>
</dbReference>
<evidence type="ECO:0000256" key="2">
    <source>
        <dbReference type="ARBA" id="ARBA00007617"/>
    </source>
</evidence>
<dbReference type="Proteomes" id="UP000008912">
    <property type="component" value="Unassembled WGS sequence"/>
</dbReference>
<keyword evidence="11" id="KW-1185">Reference proteome</keyword>
<evidence type="ECO:0000256" key="4">
    <source>
        <dbReference type="ARBA" id="ARBA00022753"/>
    </source>
</evidence>
<reference evidence="10" key="3">
    <citation type="submission" date="2025-09" db="UniProtKB">
        <authorList>
            <consortium name="Ensembl"/>
        </authorList>
    </citation>
    <scope>IDENTIFICATION</scope>
</reference>
<dbReference type="GO" id="GO:0005829">
    <property type="term" value="C:cytosol"/>
    <property type="evidence" value="ECO:0007669"/>
    <property type="project" value="Ensembl"/>
</dbReference>
<dbReference type="Ensembl" id="ENSAMET00000025633.1">
    <property type="protein sequence ID" value="ENSAMEP00000038078.1"/>
    <property type="gene ID" value="ENSAMEG00000013739.2"/>
</dbReference>
<dbReference type="GO" id="GO:0000813">
    <property type="term" value="C:ESCRT I complex"/>
    <property type="evidence" value="ECO:0007669"/>
    <property type="project" value="Ensembl"/>
</dbReference>
<dbReference type="GO" id="GO:0006623">
    <property type="term" value="P:protein targeting to vacuole"/>
    <property type="evidence" value="ECO:0007669"/>
    <property type="project" value="TreeGrafter"/>
</dbReference>
<keyword evidence="3 7" id="KW-0813">Transport</keyword>
<keyword evidence="4" id="KW-0967">Endosome</keyword>
<feature type="compositionally biased region" description="Basic and acidic residues" evidence="8">
    <location>
        <begin position="1"/>
        <end position="13"/>
    </location>
</feature>
<evidence type="ECO:0000256" key="3">
    <source>
        <dbReference type="ARBA" id="ARBA00022448"/>
    </source>
</evidence>
<sequence length="450" mass="49195">MTRHAEGAEHAGDGSRGGGTLGGQAVAVTGLGVGAVRVELPVPGSYFPLSSCPRLQGFAQDLRTPQPGLLSEDAAPPPLGPGRLGLLLLSLGNRRVEQQGEAGQSLLGPRARGPVEDELALSPNQERLLLRSWVPRWPHQPPTAEAAPHRVPPEFTLQFTMHSDLGKIIQSLLDEFWKNPPVLAPSSTAFPYLYSNPGGMPPYASQGFPFLPPYPPQEANRTITSLSVADTISSSTTSYTPAKPAAPSFGILSNLPLPVPTTDTSAPISQDGFGYKMPDVPDTFPELSELSVSQLTDMNEQEEILLEQFLTLPQLKQIITDKDDLVKSIEELARKNLLLEPSLEAKRQTVLDKYELLTQLKSTFEKKMQRQHELSESCSASALQARLKVAAHEAEEESDNIAEDFLEGKTEIDDFLSSFMEKRTICHCRRAKEEKLQQAIAMHSQFHAPL</sequence>
<evidence type="ECO:0000313" key="10">
    <source>
        <dbReference type="Ensembl" id="ENSAMEP00000038078.1"/>
    </source>
</evidence>
<reference evidence="10 11" key="1">
    <citation type="journal article" date="2010" name="Nature">
        <title>The sequence and de novo assembly of the giant panda genome.</title>
        <authorList>
            <person name="Li R."/>
            <person name="Fan W."/>
            <person name="Tian G."/>
            <person name="Zhu H."/>
            <person name="He L."/>
            <person name="Cai J."/>
            <person name="Huang Q."/>
            <person name="Cai Q."/>
            <person name="Li B."/>
            <person name="Bai Y."/>
            <person name="Zhang Z."/>
            <person name="Zhang Y."/>
            <person name="Wang W."/>
            <person name="Li J."/>
            <person name="Wei F."/>
            <person name="Li H."/>
            <person name="Jian M."/>
            <person name="Li J."/>
            <person name="Zhang Z."/>
            <person name="Nielsen R."/>
            <person name="Li D."/>
            <person name="Gu W."/>
            <person name="Yang Z."/>
            <person name="Xuan Z."/>
            <person name="Ryder O.A."/>
            <person name="Leung F.C."/>
            <person name="Zhou Y."/>
            <person name="Cao J."/>
            <person name="Sun X."/>
            <person name="Fu Y."/>
            <person name="Fang X."/>
            <person name="Guo X."/>
            <person name="Wang B."/>
            <person name="Hou R."/>
            <person name="Shen F."/>
            <person name="Mu B."/>
            <person name="Ni P."/>
            <person name="Lin R."/>
            <person name="Qian W."/>
            <person name="Wang G."/>
            <person name="Yu C."/>
            <person name="Nie W."/>
            <person name="Wang J."/>
            <person name="Wu Z."/>
            <person name="Liang H."/>
            <person name="Min J."/>
            <person name="Wu Q."/>
            <person name="Cheng S."/>
            <person name="Ruan J."/>
            <person name="Wang M."/>
            <person name="Shi Z."/>
            <person name="Wen M."/>
            <person name="Liu B."/>
            <person name="Ren X."/>
            <person name="Zheng H."/>
            <person name="Dong D."/>
            <person name="Cook K."/>
            <person name="Shan G."/>
            <person name="Zhang H."/>
            <person name="Kosiol C."/>
            <person name="Xie X."/>
            <person name="Lu Z."/>
            <person name="Zheng H."/>
            <person name="Li Y."/>
            <person name="Steiner C.C."/>
            <person name="Lam T.T."/>
            <person name="Lin S."/>
            <person name="Zhang Q."/>
            <person name="Li G."/>
            <person name="Tian J."/>
            <person name="Gong T."/>
            <person name="Liu H."/>
            <person name="Zhang D."/>
            <person name="Fang L."/>
            <person name="Ye C."/>
            <person name="Zhang J."/>
            <person name="Hu W."/>
            <person name="Xu A."/>
            <person name="Ren Y."/>
            <person name="Zhang G."/>
            <person name="Bruford M.W."/>
            <person name="Li Q."/>
            <person name="Ma L."/>
            <person name="Guo Y."/>
            <person name="An N."/>
            <person name="Hu Y."/>
            <person name="Zheng Y."/>
            <person name="Shi Y."/>
            <person name="Li Z."/>
            <person name="Liu Q."/>
            <person name="Chen Y."/>
            <person name="Zhao J."/>
            <person name="Qu N."/>
            <person name="Zhao S."/>
            <person name="Tian F."/>
            <person name="Wang X."/>
            <person name="Wang H."/>
            <person name="Xu L."/>
            <person name="Liu X."/>
            <person name="Vinar T."/>
            <person name="Wang Y."/>
            <person name="Lam T.W."/>
            <person name="Yiu S.M."/>
            <person name="Liu S."/>
            <person name="Zhang H."/>
            <person name="Li D."/>
            <person name="Huang Y."/>
            <person name="Wang X."/>
            <person name="Yang G."/>
            <person name="Jiang Z."/>
            <person name="Wang J."/>
            <person name="Qin N."/>
            <person name="Li L."/>
            <person name="Li J."/>
            <person name="Bolund L."/>
            <person name="Kristiansen K."/>
            <person name="Wong G.K."/>
            <person name="Olson M."/>
            <person name="Zhang X."/>
            <person name="Li S."/>
            <person name="Yang H."/>
            <person name="Wang J."/>
            <person name="Wang J."/>
        </authorList>
    </citation>
    <scope>NUCLEOTIDE SEQUENCE [LARGE SCALE GENOMIC DNA]</scope>
</reference>
<organism evidence="10 11">
    <name type="scientific">Ailuropoda melanoleuca</name>
    <name type="common">Giant panda</name>
    <dbReference type="NCBI Taxonomy" id="9646"/>
    <lineage>
        <taxon>Eukaryota</taxon>
        <taxon>Metazoa</taxon>
        <taxon>Chordata</taxon>
        <taxon>Craniata</taxon>
        <taxon>Vertebrata</taxon>
        <taxon>Euteleostomi</taxon>
        <taxon>Mammalia</taxon>
        <taxon>Eutheria</taxon>
        <taxon>Laurasiatheria</taxon>
        <taxon>Carnivora</taxon>
        <taxon>Caniformia</taxon>
        <taxon>Ursidae</taxon>
        <taxon>Ailuropoda</taxon>
    </lineage>
</organism>
<dbReference type="PROSITE" id="PS51314">
    <property type="entry name" value="VPS37_C"/>
    <property type="match status" value="1"/>
</dbReference>
<protein>
    <submittedName>
        <fullName evidence="10">VPS37A subunit of ESCRT-I</fullName>
    </submittedName>
</protein>
<evidence type="ECO:0000256" key="8">
    <source>
        <dbReference type="SAM" id="MobiDB-lite"/>
    </source>
</evidence>
<dbReference type="PANTHER" id="PTHR13678:SF2">
    <property type="entry name" value="VACUOLAR PROTEIN SORTING-ASSOCIATED PROTEIN 37A"/>
    <property type="match status" value="1"/>
</dbReference>
<reference evidence="10" key="2">
    <citation type="submission" date="2025-08" db="UniProtKB">
        <authorList>
            <consortium name="Ensembl"/>
        </authorList>
    </citation>
    <scope>IDENTIFICATION</scope>
</reference>
<dbReference type="GO" id="GO:0006612">
    <property type="term" value="P:protein targeting to membrane"/>
    <property type="evidence" value="ECO:0007669"/>
    <property type="project" value="TreeGrafter"/>
</dbReference>
<dbReference type="InterPro" id="IPR009851">
    <property type="entry name" value="Mod_r"/>
</dbReference>
<dbReference type="GeneTree" id="ENSGT00950000183012"/>
<dbReference type="SUPFAM" id="SSF140111">
    <property type="entry name" value="Endosomal sorting complex assembly domain"/>
    <property type="match status" value="1"/>
</dbReference>
<dbReference type="InterPro" id="IPR037202">
    <property type="entry name" value="ESCRT_assembly_dom"/>
</dbReference>
<dbReference type="Gene3D" id="1.10.287.660">
    <property type="entry name" value="Helix hairpin bin"/>
    <property type="match status" value="1"/>
</dbReference>
<evidence type="ECO:0000256" key="6">
    <source>
        <dbReference type="ARBA" id="ARBA00025010"/>
    </source>
</evidence>
<dbReference type="GO" id="GO:0005813">
    <property type="term" value="C:centrosome"/>
    <property type="evidence" value="ECO:0007669"/>
    <property type="project" value="Ensembl"/>
</dbReference>
<proteinExistence type="inferred from homology"/>
<comment type="similarity">
    <text evidence="2">Belongs to the VPS37 family.</text>
</comment>
<feature type="region of interest" description="Disordered" evidence="8">
    <location>
        <begin position="1"/>
        <end position="20"/>
    </location>
</feature>
<dbReference type="InParanoid" id="A0A7N5KD01"/>
<comment type="function">
    <text evidence="6">Component of the ESCRT-I complex, a regulator of vesicular trafficking process. Required for the sorting of endocytic ubiquitinated cargos into multivesicular bodies. May be involved in cell growth and differentiation.</text>
</comment>
<evidence type="ECO:0000313" key="11">
    <source>
        <dbReference type="Proteomes" id="UP000008912"/>
    </source>
</evidence>
<dbReference type="GO" id="GO:0005654">
    <property type="term" value="C:nucleoplasm"/>
    <property type="evidence" value="ECO:0007669"/>
    <property type="project" value="Ensembl"/>
</dbReference>
<gene>
    <name evidence="10" type="primary">VPS37A</name>
</gene>
<dbReference type="InterPro" id="IPR029012">
    <property type="entry name" value="Helix_hairpin_bin_sf"/>
</dbReference>
<evidence type="ECO:0000256" key="1">
    <source>
        <dbReference type="ARBA" id="ARBA00004633"/>
    </source>
</evidence>
<accession>A0A7N5KD01</accession>
<feature type="domain" description="VPS37 C-terminal" evidence="9">
    <location>
        <begin position="361"/>
        <end position="450"/>
    </location>
</feature>
<comment type="subcellular location">
    <subcellularLocation>
        <location evidence="1">Late endosome membrane</location>
        <topology evidence="1">Peripheral membrane protein</topology>
    </subcellularLocation>
</comment>
<dbReference type="GO" id="GO:0043162">
    <property type="term" value="P:ubiquitin-dependent protein catabolic process via the multivesicular body sorting pathway"/>
    <property type="evidence" value="ECO:0007669"/>
    <property type="project" value="Ensembl"/>
</dbReference>
<dbReference type="PANTHER" id="PTHR13678">
    <property type="entry name" value="VACUOLAR PROTEIN SORTING-ASSOCIATED PROTEIN 37"/>
    <property type="match status" value="1"/>
</dbReference>